<protein>
    <submittedName>
        <fullName evidence="1">Protein AroM</fullName>
    </submittedName>
</protein>
<sequence length="224" mass="24070">MKKVIGTVTIGQSPRTDVIPDVASILGPDIEIREAGALDGLSPEIIASFAPREGDYVLVTRLADGSSVQVAERHITPRIHEKIAEHFTGGIPVVLLLCTGEFPDFETGGLLIRPQKVLFNAVAAVAKGMRIGILTPSPEQVEQSEHRWGSLSPFVRAVPSSPYVNAMEAARAAAEELKEWKAEITVLDCIGYTLAIRSLVREITDRPALLARGVAASMVKELIG</sequence>
<dbReference type="InterPro" id="IPR010843">
    <property type="entry name" value="Uncharacterised_AroM"/>
</dbReference>
<name>A0A4R8MBP1_9BACT</name>
<dbReference type="Proteomes" id="UP000295066">
    <property type="component" value="Unassembled WGS sequence"/>
</dbReference>
<dbReference type="NCBIfam" id="NF007788">
    <property type="entry name" value="PRK10481.1"/>
    <property type="match status" value="1"/>
</dbReference>
<dbReference type="EMBL" id="SORI01000002">
    <property type="protein sequence ID" value="TDY63100.1"/>
    <property type="molecule type" value="Genomic_DNA"/>
</dbReference>
<dbReference type="Pfam" id="PF07302">
    <property type="entry name" value="AroM"/>
    <property type="match status" value="1"/>
</dbReference>
<organism evidence="1 2">
    <name type="scientific">Aminivibrio pyruvatiphilus</name>
    <dbReference type="NCBI Taxonomy" id="1005740"/>
    <lineage>
        <taxon>Bacteria</taxon>
        <taxon>Thermotogati</taxon>
        <taxon>Synergistota</taxon>
        <taxon>Synergistia</taxon>
        <taxon>Synergistales</taxon>
        <taxon>Aminobacteriaceae</taxon>
        <taxon>Aminivibrio</taxon>
    </lineage>
</organism>
<dbReference type="AlphaFoldDB" id="A0A4R8MBP1"/>
<evidence type="ECO:0000313" key="2">
    <source>
        <dbReference type="Proteomes" id="UP000295066"/>
    </source>
</evidence>
<keyword evidence="2" id="KW-1185">Reference proteome</keyword>
<gene>
    <name evidence="1" type="ORF">C8D99_10281</name>
</gene>
<evidence type="ECO:0000313" key="1">
    <source>
        <dbReference type="EMBL" id="TDY63100.1"/>
    </source>
</evidence>
<dbReference type="RefSeq" id="WP_133955946.1">
    <property type="nucleotide sequence ID" value="NZ_SORI01000002.1"/>
</dbReference>
<reference evidence="1 2" key="1">
    <citation type="submission" date="2019-03" db="EMBL/GenBank/DDBJ databases">
        <title>Genomic Encyclopedia of Type Strains, Phase IV (KMG-IV): sequencing the most valuable type-strain genomes for metagenomic binning, comparative biology and taxonomic classification.</title>
        <authorList>
            <person name="Goeker M."/>
        </authorList>
    </citation>
    <scope>NUCLEOTIDE SEQUENCE [LARGE SCALE GENOMIC DNA]</scope>
    <source>
        <strain evidence="1 2">DSM 25964</strain>
    </source>
</reference>
<proteinExistence type="predicted"/>
<comment type="caution">
    <text evidence="1">The sequence shown here is derived from an EMBL/GenBank/DDBJ whole genome shotgun (WGS) entry which is preliminary data.</text>
</comment>
<dbReference type="OrthoDB" id="9798683at2"/>
<accession>A0A4R8MBP1</accession>